<accession>A0A4Z2EM96</accession>
<dbReference type="EMBL" id="SRLO01005335">
    <property type="protein sequence ID" value="TNN29690.1"/>
    <property type="molecule type" value="Genomic_DNA"/>
</dbReference>
<feature type="compositionally biased region" description="Basic residues" evidence="1">
    <location>
        <begin position="1"/>
        <end position="10"/>
    </location>
</feature>
<evidence type="ECO:0000313" key="2">
    <source>
        <dbReference type="EMBL" id="TNN29690.1"/>
    </source>
</evidence>
<organism evidence="2 3">
    <name type="scientific">Liparis tanakae</name>
    <name type="common">Tanaka's snailfish</name>
    <dbReference type="NCBI Taxonomy" id="230148"/>
    <lineage>
        <taxon>Eukaryota</taxon>
        <taxon>Metazoa</taxon>
        <taxon>Chordata</taxon>
        <taxon>Craniata</taxon>
        <taxon>Vertebrata</taxon>
        <taxon>Euteleostomi</taxon>
        <taxon>Actinopterygii</taxon>
        <taxon>Neopterygii</taxon>
        <taxon>Teleostei</taxon>
        <taxon>Neoteleostei</taxon>
        <taxon>Acanthomorphata</taxon>
        <taxon>Eupercaria</taxon>
        <taxon>Perciformes</taxon>
        <taxon>Cottioidei</taxon>
        <taxon>Cottales</taxon>
        <taxon>Liparidae</taxon>
        <taxon>Liparis</taxon>
    </lineage>
</organism>
<gene>
    <name evidence="2" type="ORF">EYF80_060161</name>
</gene>
<feature type="region of interest" description="Disordered" evidence="1">
    <location>
        <begin position="1"/>
        <end position="43"/>
    </location>
</feature>
<reference evidence="2 3" key="1">
    <citation type="submission" date="2019-03" db="EMBL/GenBank/DDBJ databases">
        <title>First draft genome of Liparis tanakae, snailfish: a comprehensive survey of snailfish specific genes.</title>
        <authorList>
            <person name="Kim W."/>
            <person name="Song I."/>
            <person name="Jeong J.-H."/>
            <person name="Kim D."/>
            <person name="Kim S."/>
            <person name="Ryu S."/>
            <person name="Song J.Y."/>
            <person name="Lee S.K."/>
        </authorList>
    </citation>
    <scope>NUCLEOTIDE SEQUENCE [LARGE SCALE GENOMIC DNA]</scope>
    <source>
        <tissue evidence="2">Muscle</tissue>
    </source>
</reference>
<name>A0A4Z2EM96_9TELE</name>
<sequence>MKRKRKRRIRSLPLNSGFPSSISAMMQPADQMSTATRGTVSALPEEPCPQRVLQEPIKCIQLRMTSGARYQRVTT</sequence>
<protein>
    <submittedName>
        <fullName evidence="2">Uncharacterized protein</fullName>
    </submittedName>
</protein>
<evidence type="ECO:0000256" key="1">
    <source>
        <dbReference type="SAM" id="MobiDB-lite"/>
    </source>
</evidence>
<evidence type="ECO:0000313" key="3">
    <source>
        <dbReference type="Proteomes" id="UP000314294"/>
    </source>
</evidence>
<feature type="compositionally biased region" description="Polar residues" evidence="1">
    <location>
        <begin position="13"/>
        <end position="39"/>
    </location>
</feature>
<proteinExistence type="predicted"/>
<dbReference type="AlphaFoldDB" id="A0A4Z2EM96"/>
<dbReference type="Proteomes" id="UP000314294">
    <property type="component" value="Unassembled WGS sequence"/>
</dbReference>
<comment type="caution">
    <text evidence="2">The sequence shown here is derived from an EMBL/GenBank/DDBJ whole genome shotgun (WGS) entry which is preliminary data.</text>
</comment>
<keyword evidence="3" id="KW-1185">Reference proteome</keyword>